<name>A0A6J5VB96_PRUAR</name>
<evidence type="ECO:0000256" key="1">
    <source>
        <dbReference type="SAM" id="MobiDB-lite"/>
    </source>
</evidence>
<organism evidence="2 3">
    <name type="scientific">Prunus armeniaca</name>
    <name type="common">Apricot</name>
    <name type="synonym">Armeniaca vulgaris</name>
    <dbReference type="NCBI Taxonomy" id="36596"/>
    <lineage>
        <taxon>Eukaryota</taxon>
        <taxon>Viridiplantae</taxon>
        <taxon>Streptophyta</taxon>
        <taxon>Embryophyta</taxon>
        <taxon>Tracheophyta</taxon>
        <taxon>Spermatophyta</taxon>
        <taxon>Magnoliopsida</taxon>
        <taxon>eudicotyledons</taxon>
        <taxon>Gunneridae</taxon>
        <taxon>Pentapetalae</taxon>
        <taxon>rosids</taxon>
        <taxon>fabids</taxon>
        <taxon>Rosales</taxon>
        <taxon>Rosaceae</taxon>
        <taxon>Amygdaloideae</taxon>
        <taxon>Amygdaleae</taxon>
        <taxon>Prunus</taxon>
    </lineage>
</organism>
<protein>
    <recommendedName>
        <fullName evidence="4">Endonuclease/exonuclease/phosphatase domain-containing protein</fullName>
    </recommendedName>
</protein>
<evidence type="ECO:0000313" key="3">
    <source>
        <dbReference type="Proteomes" id="UP000507222"/>
    </source>
</evidence>
<gene>
    <name evidence="2" type="ORF">CURHAP_LOCUS37292</name>
</gene>
<feature type="region of interest" description="Disordered" evidence="1">
    <location>
        <begin position="139"/>
        <end position="158"/>
    </location>
</feature>
<evidence type="ECO:0000313" key="2">
    <source>
        <dbReference type="EMBL" id="CAB4283168.1"/>
    </source>
</evidence>
<dbReference type="AlphaFoldDB" id="A0A6J5VB96"/>
<proteinExistence type="predicted"/>
<sequence>MVPPGRWAIVKPKGLTVAPQALVLSHASHEAPTTDIVVTSQNHATAPKYVSMWRALAPEGSRSQAQLEPQHMGSVPIIEEMCDLGNSGPTKDEQVYKALVMKGKRKLMAEGRPAHNFKKTKASFCPSLGVSLRFLNRGRSGGQAKSKGGKSKIKARNETARPELVASVSGLCDVVVSPSKEMEEVERHLNKMNPVERKKLQGCGGWPSTATRWLKLMVGTLDEYWIDTSIRSESEHICGRFSWIYGTPYSAEKIEFWEAIDDWERKDQIPWVVCGDMNEVA</sequence>
<dbReference type="EMBL" id="CAEKDK010000006">
    <property type="protein sequence ID" value="CAB4283168.1"/>
    <property type="molecule type" value="Genomic_DNA"/>
</dbReference>
<evidence type="ECO:0008006" key="4">
    <source>
        <dbReference type="Google" id="ProtNLM"/>
    </source>
</evidence>
<dbReference type="Proteomes" id="UP000507222">
    <property type="component" value="Unassembled WGS sequence"/>
</dbReference>
<accession>A0A6J5VB96</accession>
<reference evidence="2 3" key="1">
    <citation type="submission" date="2020-05" db="EMBL/GenBank/DDBJ databases">
        <authorList>
            <person name="Campoy J."/>
            <person name="Schneeberger K."/>
            <person name="Spophaly S."/>
        </authorList>
    </citation>
    <scope>NUCLEOTIDE SEQUENCE [LARGE SCALE GENOMIC DNA]</scope>
    <source>
        <strain evidence="2">PruArmRojPasFocal</strain>
    </source>
</reference>